<dbReference type="Proteomes" id="UP000288758">
    <property type="component" value="Chromosome"/>
</dbReference>
<sequence length="330" mass="36003">MNALITGAGGFLGTWLARALAARGDRVSCLLRPTTDTRELEKALEGHPWTRVVGDVTDPASLAGAVKGVDVVFHLAGIRRAALRDEFMRVNAEGTRLVCEAMAALPQPRPRLVMCGSLASHGPSTPERPHVEEDAFHPHEWYGESKAEGERIAFSFQDRLPVTVIRPPRILGPGDKENLTFFKLGKKGIRLELAGGPRPLSLVDVEDVVDLLLVLAQKPEALGEAFFCAGPERLTLEEMQDLGAKALGFQTRTWRLSPAVLTALATAADGVTRLTGRKLPLNRKLARQLLAPAWTCSGAKAERLLGFRPRRGLAESITRSGEWYRAQGWL</sequence>
<accession>A0A410RMK9</accession>
<dbReference type="PANTHER" id="PTHR48079:SF6">
    <property type="entry name" value="NAD(P)-BINDING DOMAIN-CONTAINING PROTEIN-RELATED"/>
    <property type="match status" value="1"/>
</dbReference>
<reference evidence="2 3" key="1">
    <citation type="submission" date="2018-12" db="EMBL/GenBank/DDBJ databases">
        <title>Complete Genome Sequence of the Corallopyronin A producing Myxobacterium Corallococcus coralloides B035.</title>
        <authorList>
            <person name="Bouhired S.M."/>
            <person name="Rupp O."/>
            <person name="Blom J."/>
            <person name="Schaeberle T.F."/>
            <person name="Kehraus S."/>
            <person name="Schiefer A."/>
            <person name="Pfarr K."/>
            <person name="Goesmann A."/>
            <person name="Hoerauf A."/>
            <person name="Koenig G.M."/>
        </authorList>
    </citation>
    <scope>NUCLEOTIDE SEQUENCE [LARGE SCALE GENOMIC DNA]</scope>
    <source>
        <strain evidence="2 3">B035</strain>
    </source>
</reference>
<dbReference type="AlphaFoldDB" id="A0A410RMK9"/>
<organism evidence="2 3">
    <name type="scientific">Corallococcus coralloides</name>
    <name type="common">Myxococcus coralloides</name>
    <dbReference type="NCBI Taxonomy" id="184914"/>
    <lineage>
        <taxon>Bacteria</taxon>
        <taxon>Pseudomonadati</taxon>
        <taxon>Myxococcota</taxon>
        <taxon>Myxococcia</taxon>
        <taxon>Myxococcales</taxon>
        <taxon>Cystobacterineae</taxon>
        <taxon>Myxococcaceae</taxon>
        <taxon>Corallococcus</taxon>
    </lineage>
</organism>
<evidence type="ECO:0000259" key="1">
    <source>
        <dbReference type="Pfam" id="PF01370"/>
    </source>
</evidence>
<dbReference type="EMBL" id="CP034669">
    <property type="protein sequence ID" value="QAT83081.1"/>
    <property type="molecule type" value="Genomic_DNA"/>
</dbReference>
<protein>
    <submittedName>
        <fullName evidence="2">Putative dihydroflavonol-4-reductase</fullName>
    </submittedName>
</protein>
<evidence type="ECO:0000313" key="2">
    <source>
        <dbReference type="EMBL" id="QAT83081.1"/>
    </source>
</evidence>
<dbReference type="InterPro" id="IPR051783">
    <property type="entry name" value="NAD(P)-dependent_oxidoreduct"/>
</dbReference>
<dbReference type="Gene3D" id="3.40.50.720">
    <property type="entry name" value="NAD(P)-binding Rossmann-like Domain"/>
    <property type="match status" value="1"/>
</dbReference>
<feature type="domain" description="NAD-dependent epimerase/dehydratase" evidence="1">
    <location>
        <begin position="3"/>
        <end position="222"/>
    </location>
</feature>
<dbReference type="PANTHER" id="PTHR48079">
    <property type="entry name" value="PROTEIN YEEZ"/>
    <property type="match status" value="1"/>
</dbReference>
<dbReference type="RefSeq" id="WP_128795286.1">
    <property type="nucleotide sequence ID" value="NZ_CP034669.1"/>
</dbReference>
<evidence type="ECO:0000313" key="3">
    <source>
        <dbReference type="Proteomes" id="UP000288758"/>
    </source>
</evidence>
<dbReference type="Pfam" id="PF01370">
    <property type="entry name" value="Epimerase"/>
    <property type="match status" value="1"/>
</dbReference>
<dbReference type="GO" id="GO:0004029">
    <property type="term" value="F:aldehyde dehydrogenase (NAD+) activity"/>
    <property type="evidence" value="ECO:0007669"/>
    <property type="project" value="TreeGrafter"/>
</dbReference>
<gene>
    <name evidence="2" type="primary">dfrA3_1</name>
    <name evidence="2" type="ORF">EJ065_1481</name>
</gene>
<dbReference type="SUPFAM" id="SSF51735">
    <property type="entry name" value="NAD(P)-binding Rossmann-fold domains"/>
    <property type="match status" value="1"/>
</dbReference>
<dbReference type="GO" id="GO:0005737">
    <property type="term" value="C:cytoplasm"/>
    <property type="evidence" value="ECO:0007669"/>
    <property type="project" value="TreeGrafter"/>
</dbReference>
<name>A0A410RMK9_CORCK</name>
<dbReference type="InterPro" id="IPR036291">
    <property type="entry name" value="NAD(P)-bd_dom_sf"/>
</dbReference>
<proteinExistence type="predicted"/>
<dbReference type="InterPro" id="IPR001509">
    <property type="entry name" value="Epimerase_deHydtase"/>
</dbReference>